<sequence>MAPTDGHRRGTTAAVDSLLKAAEEAFSKCNWESAVFFSELAVALQPSDSKARESHCRALFACGEYLRVINEYKSLGGNGKANTQLMGDLVLRAQLLTLKEEMPNFTPTSSTEWLVKGLLARHKQDGKAASQAFLESWRLNPLNIEAQRAACHAVGGFYGATSAEAVELLRSSIASMSFDPSLEFLRKM</sequence>
<dbReference type="Gene3D" id="1.25.40.10">
    <property type="entry name" value="Tetratricopeptide repeat domain"/>
    <property type="match status" value="1"/>
</dbReference>
<dbReference type="OMA" id="CNWESAV"/>
<evidence type="ECO:0008006" key="3">
    <source>
        <dbReference type="Google" id="ProtNLM"/>
    </source>
</evidence>
<keyword evidence="2" id="KW-1185">Reference proteome</keyword>
<organism evidence="2">
    <name type="scientific">Perkinsus marinus (strain ATCC 50983 / TXsc)</name>
    <dbReference type="NCBI Taxonomy" id="423536"/>
    <lineage>
        <taxon>Eukaryota</taxon>
        <taxon>Sar</taxon>
        <taxon>Alveolata</taxon>
        <taxon>Perkinsozoa</taxon>
        <taxon>Perkinsea</taxon>
        <taxon>Perkinsida</taxon>
        <taxon>Perkinsidae</taxon>
        <taxon>Perkinsus</taxon>
    </lineage>
</organism>
<dbReference type="OrthoDB" id="10348754at2759"/>
<dbReference type="GeneID" id="9046715"/>
<reference evidence="1 2" key="1">
    <citation type="submission" date="2008-07" db="EMBL/GenBank/DDBJ databases">
        <authorList>
            <person name="El-Sayed N."/>
            <person name="Caler E."/>
            <person name="Inman J."/>
            <person name="Amedeo P."/>
            <person name="Hass B."/>
            <person name="Wortman J."/>
        </authorList>
    </citation>
    <scope>NUCLEOTIDE SEQUENCE [LARGE SCALE GENOMIC DNA]</scope>
    <source>
        <strain evidence="2">ATCC 50983 / TXsc</strain>
    </source>
</reference>
<gene>
    <name evidence="1" type="ORF">Pmar_PMAR000890</name>
</gene>
<protein>
    <recommendedName>
        <fullName evidence="3">ER membrane protein complex subunit 2</fullName>
    </recommendedName>
</protein>
<dbReference type="Proteomes" id="UP000007800">
    <property type="component" value="Unassembled WGS sequence"/>
</dbReference>
<dbReference type="EMBL" id="GG676748">
    <property type="protein sequence ID" value="EER11381.1"/>
    <property type="molecule type" value="Genomic_DNA"/>
</dbReference>
<dbReference type="InterPro" id="IPR011990">
    <property type="entry name" value="TPR-like_helical_dom_sf"/>
</dbReference>
<evidence type="ECO:0000313" key="2">
    <source>
        <dbReference type="Proteomes" id="UP000007800"/>
    </source>
</evidence>
<dbReference type="SUPFAM" id="SSF48452">
    <property type="entry name" value="TPR-like"/>
    <property type="match status" value="1"/>
</dbReference>
<name>C5KVW3_PERM5</name>
<proteinExistence type="predicted"/>
<accession>C5KVW3</accession>
<evidence type="ECO:0000313" key="1">
    <source>
        <dbReference type="EMBL" id="EER11381.1"/>
    </source>
</evidence>
<dbReference type="AlphaFoldDB" id="C5KVW3"/>
<dbReference type="InParanoid" id="C5KVW3"/>
<dbReference type="RefSeq" id="XP_002779586.1">
    <property type="nucleotide sequence ID" value="XM_002779540.1"/>
</dbReference>